<dbReference type="RefSeq" id="WP_125593627.1">
    <property type="nucleotide sequence ID" value="NZ_JBHSSN010000013.1"/>
</dbReference>
<protein>
    <submittedName>
        <fullName evidence="4">DeoR/GlpR family DNA-binding transcription regulator</fullName>
    </submittedName>
</protein>
<comment type="caution">
    <text evidence="4">The sequence shown here is derived from an EMBL/GenBank/DDBJ whole genome shotgun (WGS) entry which is preliminary data.</text>
</comment>
<dbReference type="Gene3D" id="3.40.50.1360">
    <property type="match status" value="1"/>
</dbReference>
<keyword evidence="1" id="KW-0805">Transcription regulation</keyword>
<keyword evidence="4" id="KW-0238">DNA-binding</keyword>
<dbReference type="SUPFAM" id="SSF46785">
    <property type="entry name" value="Winged helix' DNA-binding domain"/>
    <property type="match status" value="1"/>
</dbReference>
<evidence type="ECO:0000313" key="4">
    <source>
        <dbReference type="EMBL" id="MFC6323222.1"/>
    </source>
</evidence>
<dbReference type="InterPro" id="IPR037171">
    <property type="entry name" value="NagB/RpiA_transferase-like"/>
</dbReference>
<dbReference type="SMART" id="SM00420">
    <property type="entry name" value="HTH_DEOR"/>
    <property type="match status" value="1"/>
</dbReference>
<keyword evidence="2" id="KW-0804">Transcription</keyword>
<evidence type="ECO:0000256" key="2">
    <source>
        <dbReference type="ARBA" id="ARBA00023163"/>
    </source>
</evidence>
<gene>
    <name evidence="4" type="ORF">ACFP1F_05690</name>
</gene>
<dbReference type="InterPro" id="IPR001034">
    <property type="entry name" value="DeoR_HTH"/>
</dbReference>
<dbReference type="InterPro" id="IPR036388">
    <property type="entry name" value="WH-like_DNA-bd_sf"/>
</dbReference>
<feature type="domain" description="HTH deoR-type" evidence="3">
    <location>
        <begin position="3"/>
        <end position="58"/>
    </location>
</feature>
<keyword evidence="5" id="KW-1185">Reference proteome</keyword>
<dbReference type="InterPro" id="IPR036390">
    <property type="entry name" value="WH_DNA-bd_sf"/>
</dbReference>
<proteinExistence type="predicted"/>
<dbReference type="PANTHER" id="PTHR30363">
    <property type="entry name" value="HTH-TYPE TRANSCRIPTIONAL REGULATOR SRLR-RELATED"/>
    <property type="match status" value="1"/>
</dbReference>
<dbReference type="SUPFAM" id="SSF100950">
    <property type="entry name" value="NagB/RpiA/CoA transferase-like"/>
    <property type="match status" value="1"/>
</dbReference>
<evidence type="ECO:0000256" key="1">
    <source>
        <dbReference type="ARBA" id="ARBA00023015"/>
    </source>
</evidence>
<dbReference type="Proteomes" id="UP001596186">
    <property type="component" value="Unassembled WGS sequence"/>
</dbReference>
<dbReference type="InterPro" id="IPR050313">
    <property type="entry name" value="Carb_Metab_HTH_regulators"/>
</dbReference>
<dbReference type="Pfam" id="PF00455">
    <property type="entry name" value="DeoRC"/>
    <property type="match status" value="1"/>
</dbReference>
<dbReference type="Pfam" id="PF08220">
    <property type="entry name" value="HTH_DeoR"/>
    <property type="match status" value="1"/>
</dbReference>
<dbReference type="GO" id="GO:0003677">
    <property type="term" value="F:DNA binding"/>
    <property type="evidence" value="ECO:0007669"/>
    <property type="project" value="UniProtKB-KW"/>
</dbReference>
<evidence type="ECO:0000259" key="3">
    <source>
        <dbReference type="PROSITE" id="PS51000"/>
    </source>
</evidence>
<dbReference type="PROSITE" id="PS51000">
    <property type="entry name" value="HTH_DEOR_2"/>
    <property type="match status" value="1"/>
</dbReference>
<dbReference type="SMART" id="SM01134">
    <property type="entry name" value="DeoRC"/>
    <property type="match status" value="1"/>
</dbReference>
<dbReference type="InterPro" id="IPR014036">
    <property type="entry name" value="DeoR-like_C"/>
</dbReference>
<reference evidence="5" key="1">
    <citation type="journal article" date="2019" name="Int. J. Syst. Evol. Microbiol.">
        <title>The Global Catalogue of Microorganisms (GCM) 10K type strain sequencing project: providing services to taxonomists for standard genome sequencing and annotation.</title>
        <authorList>
            <consortium name="The Broad Institute Genomics Platform"/>
            <consortium name="The Broad Institute Genome Sequencing Center for Infectious Disease"/>
            <person name="Wu L."/>
            <person name="Ma J."/>
        </authorList>
    </citation>
    <scope>NUCLEOTIDE SEQUENCE [LARGE SCALE GENOMIC DNA]</scope>
    <source>
        <strain evidence="5">CCM 8895</strain>
    </source>
</reference>
<evidence type="ECO:0000313" key="5">
    <source>
        <dbReference type="Proteomes" id="UP001596186"/>
    </source>
</evidence>
<organism evidence="4 5">
    <name type="scientific">Companilactobacillus baiquanensis</name>
    <dbReference type="NCBI Taxonomy" id="2486005"/>
    <lineage>
        <taxon>Bacteria</taxon>
        <taxon>Bacillati</taxon>
        <taxon>Bacillota</taxon>
        <taxon>Bacilli</taxon>
        <taxon>Lactobacillales</taxon>
        <taxon>Lactobacillaceae</taxon>
        <taxon>Companilactobacillus</taxon>
    </lineage>
</organism>
<dbReference type="EMBL" id="JBHSSN010000013">
    <property type="protein sequence ID" value="MFC6323222.1"/>
    <property type="molecule type" value="Genomic_DNA"/>
</dbReference>
<dbReference type="Gene3D" id="1.10.10.10">
    <property type="entry name" value="Winged helix-like DNA-binding domain superfamily/Winged helix DNA-binding domain"/>
    <property type="match status" value="1"/>
</dbReference>
<name>A0ABW1UUV6_9LACO</name>
<accession>A0ABW1UUV6</accession>
<dbReference type="PANTHER" id="PTHR30363:SF44">
    <property type="entry name" value="AGA OPERON TRANSCRIPTIONAL REPRESSOR-RELATED"/>
    <property type="match status" value="1"/>
</dbReference>
<sequence length="253" mass="28399">MDGTARKNYIIQMMKDSNSVKILELSKRLKVTRETIRHDLYDLEKEKLVKVVRGGAILNTPITETPYDKRLDAHISEKSDIADKFVEYIEKGDTIYLDYGTTSLFVARKIKNMDNINVVTNSLPIINELYKSESVKLIVLGGEVRSNEGSLYGQEAINNLKYLNINIGFFSGSGFSPEFGLSNLHTGESELARVVAEHSQSIMVGIDHYKFGNVFVNKVLPVSKIDTLITDSLTDQELIGKLSEETNLVFAQE</sequence>